<sequence length="417" mass="47431">MKYQKRKQLNLNQSIRTLKTETDEKLEEKAVKSELIDSYTQTETDEILEEKAVKSELIDSYTQTETDEKLEEKAVKSELIDSYTQTETDEILKEKAVKSELIDSYTQTETDEKLEEKAVKSELIDSYTQTETDEKLEEKAVKSELIDSYIKTETDEKLDIKANAADIVYSSLKSEGDLLLLLKADKTELIVVQIKSETYAREEIYTKSEYEALLLLKTDKTDLMNYVDLTSAQTISGQKDNQYTVVKEVADYWRYETDLKILETELYYMSNVITTLGAATGGGNAITDISIDGKTLAPQRNTIYDFNTVFLVDYGVKTISDINAISYTKSEDDALLLLKAGKTQLIDSCSKSETYARDEVITKTETNNLLNNKTDNGISYSKDEDNELLLLKADKIQLIDSCSKIETYTKDEVFTKN</sequence>
<gene>
    <name evidence="1" type="ORF">EZS28_016327</name>
</gene>
<organism evidence="1 2">
    <name type="scientific">Streblomastix strix</name>
    <dbReference type="NCBI Taxonomy" id="222440"/>
    <lineage>
        <taxon>Eukaryota</taxon>
        <taxon>Metamonada</taxon>
        <taxon>Preaxostyla</taxon>
        <taxon>Oxymonadida</taxon>
        <taxon>Streblomastigidae</taxon>
        <taxon>Streblomastix</taxon>
    </lineage>
</organism>
<evidence type="ECO:0000313" key="2">
    <source>
        <dbReference type="Proteomes" id="UP000324800"/>
    </source>
</evidence>
<name>A0A5J4W0U8_9EUKA</name>
<dbReference type="EMBL" id="SNRW01004100">
    <property type="protein sequence ID" value="KAA6388146.1"/>
    <property type="molecule type" value="Genomic_DNA"/>
</dbReference>
<comment type="caution">
    <text evidence="1">The sequence shown here is derived from an EMBL/GenBank/DDBJ whole genome shotgun (WGS) entry which is preliminary data.</text>
</comment>
<evidence type="ECO:0000313" key="1">
    <source>
        <dbReference type="EMBL" id="KAA6388146.1"/>
    </source>
</evidence>
<reference evidence="1 2" key="1">
    <citation type="submission" date="2019-03" db="EMBL/GenBank/DDBJ databases">
        <title>Single cell metagenomics reveals metabolic interactions within the superorganism composed of flagellate Streblomastix strix and complex community of Bacteroidetes bacteria on its surface.</title>
        <authorList>
            <person name="Treitli S.C."/>
            <person name="Kolisko M."/>
            <person name="Husnik F."/>
            <person name="Keeling P."/>
            <person name="Hampl V."/>
        </authorList>
    </citation>
    <scope>NUCLEOTIDE SEQUENCE [LARGE SCALE GENOMIC DNA]</scope>
    <source>
        <strain evidence="1">ST1C</strain>
    </source>
</reference>
<proteinExistence type="predicted"/>
<dbReference type="Proteomes" id="UP000324800">
    <property type="component" value="Unassembled WGS sequence"/>
</dbReference>
<protein>
    <submittedName>
        <fullName evidence="1">Uncharacterized protein</fullName>
    </submittedName>
</protein>
<accession>A0A5J4W0U8</accession>
<dbReference type="AlphaFoldDB" id="A0A5J4W0U8"/>